<comment type="caution">
    <text evidence="1">The sequence shown here is derived from an EMBL/GenBank/DDBJ whole genome shotgun (WGS) entry which is preliminary data.</text>
</comment>
<organism evidence="1 2">
    <name type="scientific">Naganishia liquefaciens</name>
    <dbReference type="NCBI Taxonomy" id="104408"/>
    <lineage>
        <taxon>Eukaryota</taxon>
        <taxon>Fungi</taxon>
        <taxon>Dikarya</taxon>
        <taxon>Basidiomycota</taxon>
        <taxon>Agaricomycotina</taxon>
        <taxon>Tremellomycetes</taxon>
        <taxon>Filobasidiales</taxon>
        <taxon>Filobasidiaceae</taxon>
        <taxon>Naganishia</taxon>
    </lineage>
</organism>
<evidence type="ECO:0000313" key="1">
    <source>
        <dbReference type="EMBL" id="GHJ89127.1"/>
    </source>
</evidence>
<dbReference type="Proteomes" id="UP000620104">
    <property type="component" value="Unassembled WGS sequence"/>
</dbReference>
<dbReference type="AlphaFoldDB" id="A0A8H3YIE7"/>
<proteinExistence type="predicted"/>
<dbReference type="EMBL" id="BLZA01000035">
    <property type="protein sequence ID" value="GHJ89127.1"/>
    <property type="molecule type" value="Genomic_DNA"/>
</dbReference>
<evidence type="ECO:0000313" key="2">
    <source>
        <dbReference type="Proteomes" id="UP000620104"/>
    </source>
</evidence>
<keyword evidence="2" id="KW-1185">Reference proteome</keyword>
<name>A0A8H3YIE7_9TREE</name>
<protein>
    <submittedName>
        <fullName evidence="1">Uncharacterized protein</fullName>
    </submittedName>
</protein>
<reference evidence="1" key="1">
    <citation type="submission" date="2020-07" db="EMBL/GenBank/DDBJ databases">
        <title>Draft Genome Sequence of a Deep-Sea Yeast, Naganishia (Cryptococcus) liquefaciens strain N6.</title>
        <authorList>
            <person name="Han Y.W."/>
            <person name="Kajitani R."/>
            <person name="Morimoto H."/>
            <person name="Parhat M."/>
            <person name="Tsubouchi H."/>
            <person name="Bakenova O."/>
            <person name="Ogata M."/>
            <person name="Argunhan B."/>
            <person name="Aoki R."/>
            <person name="Kajiwara S."/>
            <person name="Itoh T."/>
            <person name="Iwasaki H."/>
        </authorList>
    </citation>
    <scope>NUCLEOTIDE SEQUENCE</scope>
    <source>
        <strain evidence="1">N6</strain>
    </source>
</reference>
<gene>
    <name evidence="1" type="ORF">NliqN6_5529</name>
</gene>
<accession>A0A8H3YIE7</accession>
<sequence length="186" mass="21000">MALLASKEDEDLRMAMRASEASYLEETLGKSEIEYAQECELRSLWDRWECLALSYHEIQHASDRIRELAEPSEGSLEPGYDLRAKESTAATENDNAIGIALQNIYDILERLRIPEWIGNQERASNLKAAIEADLGLADTCREIQKRIDMAKIQVEWTRQSIERHSAAISNCISEQKVGSSREQGGS</sequence>